<keyword evidence="2" id="KW-0812">Transmembrane</keyword>
<name>A0A4R3T667_9FIRM</name>
<gene>
    <name evidence="5" type="ORF">EDD61_11962</name>
</gene>
<feature type="chain" id="PRO_5020568416" description="Gram-positive pilin subunit D1 N-terminal domain-containing protein" evidence="3">
    <location>
        <begin position="28"/>
        <end position="257"/>
    </location>
</feature>
<dbReference type="InterPro" id="IPR032364">
    <property type="entry name" value="GramPos_pilinD1_N"/>
</dbReference>
<proteinExistence type="predicted"/>
<evidence type="ECO:0000256" key="1">
    <source>
        <dbReference type="SAM" id="MobiDB-lite"/>
    </source>
</evidence>
<organism evidence="5 6">
    <name type="scientific">Longicatena caecimuris</name>
    <dbReference type="NCBI Taxonomy" id="1796635"/>
    <lineage>
        <taxon>Bacteria</taxon>
        <taxon>Bacillati</taxon>
        <taxon>Bacillota</taxon>
        <taxon>Erysipelotrichia</taxon>
        <taxon>Erysipelotrichales</taxon>
        <taxon>Erysipelotrichaceae</taxon>
        <taxon>Longicatena</taxon>
    </lineage>
</organism>
<dbReference type="RefSeq" id="WP_132225353.1">
    <property type="nucleotide sequence ID" value="NZ_JANKBG010000018.1"/>
</dbReference>
<evidence type="ECO:0000259" key="4">
    <source>
        <dbReference type="Pfam" id="PF16555"/>
    </source>
</evidence>
<keyword evidence="2" id="KW-1133">Transmembrane helix</keyword>
<sequence length="257" mass="28933">MKKRKRALQKACSLFIMFMLTLTTLKAVGGTIDIHLKDFPNAEKAGVTFTLYKVGSMSDDGKAALYEKYDMHLPDTAEELQKVAKELTQKTDKETIGKRTTDEKGYLSFTNIENGIYLLVPSDMESYGTIDPFIVTLPMYEEIANVIQGPSYYLQVEPKALPNEAEKPKPPVDPEHPNKPITPEHPEQPDIPTQPNKPGTSTSTTDKKEEPKKETTSTQTGDTTHKDLYILFIMLSTLGMFILYNKHKRGSELDDEK</sequence>
<evidence type="ECO:0000313" key="5">
    <source>
        <dbReference type="EMBL" id="TCU57161.1"/>
    </source>
</evidence>
<evidence type="ECO:0000313" key="6">
    <source>
        <dbReference type="Proteomes" id="UP000295773"/>
    </source>
</evidence>
<feature type="compositionally biased region" description="Basic and acidic residues" evidence="1">
    <location>
        <begin position="205"/>
        <end position="215"/>
    </location>
</feature>
<evidence type="ECO:0000256" key="3">
    <source>
        <dbReference type="SAM" id="SignalP"/>
    </source>
</evidence>
<dbReference type="EMBL" id="SMBP01000019">
    <property type="protein sequence ID" value="TCU57161.1"/>
    <property type="molecule type" value="Genomic_DNA"/>
</dbReference>
<dbReference type="AlphaFoldDB" id="A0A4R3T667"/>
<evidence type="ECO:0000256" key="2">
    <source>
        <dbReference type="SAM" id="Phobius"/>
    </source>
</evidence>
<dbReference type="Proteomes" id="UP000295773">
    <property type="component" value="Unassembled WGS sequence"/>
</dbReference>
<dbReference type="SUPFAM" id="SSF117074">
    <property type="entry name" value="Hypothetical protein PA1324"/>
    <property type="match status" value="1"/>
</dbReference>
<keyword evidence="3" id="KW-0732">Signal</keyword>
<feature type="compositionally biased region" description="Basic and acidic residues" evidence="1">
    <location>
        <begin position="164"/>
        <end position="188"/>
    </location>
</feature>
<protein>
    <recommendedName>
        <fullName evidence="4">Gram-positive pilin subunit D1 N-terminal domain-containing protein</fullName>
    </recommendedName>
</protein>
<comment type="caution">
    <text evidence="5">The sequence shown here is derived from an EMBL/GenBank/DDBJ whole genome shotgun (WGS) entry which is preliminary data.</text>
</comment>
<keyword evidence="6" id="KW-1185">Reference proteome</keyword>
<feature type="region of interest" description="Disordered" evidence="1">
    <location>
        <begin position="163"/>
        <end position="221"/>
    </location>
</feature>
<dbReference type="Pfam" id="PF16555">
    <property type="entry name" value="GramPos_pilinD1"/>
    <property type="match status" value="1"/>
</dbReference>
<feature type="domain" description="Gram-positive pilin subunit D1 N-terminal" evidence="4">
    <location>
        <begin position="45"/>
        <end position="145"/>
    </location>
</feature>
<dbReference type="InterPro" id="IPR013783">
    <property type="entry name" value="Ig-like_fold"/>
</dbReference>
<accession>A0A4R3T667</accession>
<dbReference type="Gene3D" id="2.60.40.10">
    <property type="entry name" value="Immunoglobulins"/>
    <property type="match status" value="1"/>
</dbReference>
<feature type="signal peptide" evidence="3">
    <location>
        <begin position="1"/>
        <end position="27"/>
    </location>
</feature>
<reference evidence="5 6" key="1">
    <citation type="submission" date="2019-03" db="EMBL/GenBank/DDBJ databases">
        <title>Genomic Encyclopedia of Type Strains, Phase IV (KMG-IV): sequencing the most valuable type-strain genomes for metagenomic binning, comparative biology and taxonomic classification.</title>
        <authorList>
            <person name="Goeker M."/>
        </authorList>
    </citation>
    <scope>NUCLEOTIDE SEQUENCE [LARGE SCALE GENOMIC DNA]</scope>
    <source>
        <strain evidence="5 6">DSM 29481</strain>
    </source>
</reference>
<feature type="transmembrane region" description="Helical" evidence="2">
    <location>
        <begin position="228"/>
        <end position="244"/>
    </location>
</feature>
<keyword evidence="2" id="KW-0472">Membrane</keyword>